<proteinExistence type="predicted"/>
<organism evidence="2">
    <name type="scientific">uncultured Caudovirales phage</name>
    <dbReference type="NCBI Taxonomy" id="2100421"/>
    <lineage>
        <taxon>Viruses</taxon>
        <taxon>Duplodnaviria</taxon>
        <taxon>Heunggongvirae</taxon>
        <taxon>Uroviricota</taxon>
        <taxon>Caudoviricetes</taxon>
        <taxon>Peduoviridae</taxon>
        <taxon>Maltschvirus</taxon>
        <taxon>Maltschvirus maltsch</taxon>
    </lineage>
</organism>
<dbReference type="EMBL" id="LR796986">
    <property type="protein sequence ID" value="CAB4180521.1"/>
    <property type="molecule type" value="Genomic_DNA"/>
</dbReference>
<dbReference type="InterPro" id="IPR013087">
    <property type="entry name" value="Znf_C2H2_type"/>
</dbReference>
<evidence type="ECO:0000259" key="1">
    <source>
        <dbReference type="PROSITE" id="PS00028"/>
    </source>
</evidence>
<reference evidence="2" key="1">
    <citation type="submission" date="2020-05" db="EMBL/GenBank/DDBJ databases">
        <authorList>
            <person name="Chiriac C."/>
            <person name="Salcher M."/>
            <person name="Ghai R."/>
            <person name="Kavagutti S V."/>
        </authorList>
    </citation>
    <scope>NUCLEOTIDE SEQUENCE</scope>
</reference>
<name>A0A6J5QG92_9CAUD</name>
<protein>
    <recommendedName>
        <fullName evidence="1">C2H2-type domain-containing protein</fullName>
    </recommendedName>
</protein>
<evidence type="ECO:0000313" key="2">
    <source>
        <dbReference type="EMBL" id="CAB4180521.1"/>
    </source>
</evidence>
<accession>A0A6J5QG92</accession>
<feature type="domain" description="C2H2-type" evidence="1">
    <location>
        <begin position="10"/>
        <end position="31"/>
    </location>
</feature>
<sequence>MKLTGRRNQCQGCKAYFNSDTAFDMHRTGKHGVDRRCRTSEEMMGKGMLVNNDGFWISEPSTREFVHEDA</sequence>
<gene>
    <name evidence="2" type="ORF">UFOVP1049_46</name>
</gene>
<dbReference type="PROSITE" id="PS00028">
    <property type="entry name" value="ZINC_FINGER_C2H2_1"/>
    <property type="match status" value="1"/>
</dbReference>